<reference evidence="3 4" key="1">
    <citation type="journal article" date="2013" name="Int. J. Syst. Evol. Microbiol.">
        <title>Celerinatantimonas yamalensis sp. nov., a cold-adapted diazotrophic bacterium from a cold permafrost brine.</title>
        <authorList>
            <person name="Shcherbakova V."/>
            <person name="Chuvilskaya N."/>
            <person name="Rivkina E."/>
            <person name="Demidov N."/>
            <person name="Uchaeva V."/>
            <person name="Suetin S."/>
            <person name="Suzina N."/>
            <person name="Gilichinsky D."/>
        </authorList>
    </citation>
    <scope>NUCLEOTIDE SEQUENCE [LARGE SCALE GENOMIC DNA]</scope>
    <source>
        <strain evidence="3 4">C7</strain>
    </source>
</reference>
<protein>
    <submittedName>
        <fullName evidence="3">MBL fold metallo-hydrolase</fullName>
    </submittedName>
</protein>
<gene>
    <name evidence="3" type="ORF">ABUE30_13055</name>
</gene>
<dbReference type="CDD" id="cd07724">
    <property type="entry name" value="POD-like_MBL-fold"/>
    <property type="match status" value="1"/>
</dbReference>
<organism evidence="3 4">
    <name type="scientific">Celerinatantimonas yamalensis</name>
    <dbReference type="NCBI Taxonomy" id="559956"/>
    <lineage>
        <taxon>Bacteria</taxon>
        <taxon>Pseudomonadati</taxon>
        <taxon>Pseudomonadota</taxon>
        <taxon>Gammaproteobacteria</taxon>
        <taxon>Celerinatantimonadaceae</taxon>
        <taxon>Celerinatantimonas</taxon>
    </lineage>
</organism>
<sequence length="286" mass="32265">MLKIHSLFDHSTHTASHVVYCQQSGHCAIIDPVLDLDPLAWHTHTQQADKIIHFVQTQQLAVQWILETHVHADHLTAASYIKSQLGGQIGIGNQVTQVQEIFKGLFNAGDEFHTDGQQFDHLFADGDTFPLGDFNFTVIHTPGHTPACVSYTIDDAVFVGDTLFMPDYGTARCDFPGGDASDLYQSIQRLYQLSDDTRVFLCHDYLPEGREQFTWETTIGAQKQHNIHIQADTSKDTFVTFRQQRDETLTLPELIMPSIQVNMRAGELPPAEDNGIQYLKFPLNRL</sequence>
<dbReference type="PANTHER" id="PTHR43084">
    <property type="entry name" value="PERSULFIDE DIOXYGENASE ETHE1"/>
    <property type="match status" value="1"/>
</dbReference>
<dbReference type="InterPro" id="IPR001279">
    <property type="entry name" value="Metallo-B-lactamas"/>
</dbReference>
<dbReference type="InterPro" id="IPR051682">
    <property type="entry name" value="Mito_Persulfide_Diox"/>
</dbReference>
<comment type="caution">
    <text evidence="3">The sequence shown here is derived from an EMBL/GenBank/DDBJ whole genome shotgun (WGS) entry which is preliminary data.</text>
</comment>
<dbReference type="SUPFAM" id="SSF56281">
    <property type="entry name" value="Metallo-hydrolase/oxidoreductase"/>
    <property type="match status" value="1"/>
</dbReference>
<feature type="domain" description="Metallo-beta-lactamase" evidence="2">
    <location>
        <begin position="13"/>
        <end position="203"/>
    </location>
</feature>
<dbReference type="EMBL" id="JBEQCT010000006">
    <property type="protein sequence ID" value="MFM2485973.1"/>
    <property type="molecule type" value="Genomic_DNA"/>
</dbReference>
<evidence type="ECO:0000256" key="1">
    <source>
        <dbReference type="ARBA" id="ARBA00022723"/>
    </source>
</evidence>
<proteinExistence type="predicted"/>
<keyword evidence="4" id="KW-1185">Reference proteome</keyword>
<name>A0ABW9GAB5_9GAMM</name>
<dbReference type="PANTHER" id="PTHR43084:SF1">
    <property type="entry name" value="PERSULFIDE DIOXYGENASE ETHE1, MITOCHONDRIAL"/>
    <property type="match status" value="1"/>
</dbReference>
<evidence type="ECO:0000313" key="4">
    <source>
        <dbReference type="Proteomes" id="UP001629953"/>
    </source>
</evidence>
<dbReference type="Pfam" id="PF00753">
    <property type="entry name" value="Lactamase_B"/>
    <property type="match status" value="1"/>
</dbReference>
<accession>A0ABW9GAB5</accession>
<dbReference type="Proteomes" id="UP001629953">
    <property type="component" value="Unassembled WGS sequence"/>
</dbReference>
<evidence type="ECO:0000313" key="3">
    <source>
        <dbReference type="EMBL" id="MFM2485973.1"/>
    </source>
</evidence>
<dbReference type="InterPro" id="IPR044528">
    <property type="entry name" value="POD-like_MBL-fold"/>
</dbReference>
<evidence type="ECO:0000259" key="2">
    <source>
        <dbReference type="SMART" id="SM00849"/>
    </source>
</evidence>
<dbReference type="InterPro" id="IPR036866">
    <property type="entry name" value="RibonucZ/Hydroxyglut_hydro"/>
</dbReference>
<dbReference type="RefSeq" id="WP_408624234.1">
    <property type="nucleotide sequence ID" value="NZ_JBEQCT010000006.1"/>
</dbReference>
<keyword evidence="1" id="KW-0479">Metal-binding</keyword>
<dbReference type="Gene3D" id="3.60.15.10">
    <property type="entry name" value="Ribonuclease Z/Hydroxyacylglutathione hydrolase-like"/>
    <property type="match status" value="1"/>
</dbReference>
<dbReference type="SMART" id="SM00849">
    <property type="entry name" value="Lactamase_B"/>
    <property type="match status" value="1"/>
</dbReference>